<dbReference type="InterPro" id="IPR003607">
    <property type="entry name" value="HD/PDEase_dom"/>
</dbReference>
<dbReference type="Gene3D" id="1.10.3210.10">
    <property type="entry name" value="Hypothetical protein af1432"/>
    <property type="match status" value="2"/>
</dbReference>
<dbReference type="Proteomes" id="UP000478571">
    <property type="component" value="Unassembled WGS sequence"/>
</dbReference>
<dbReference type="PROSITE" id="PS51831">
    <property type="entry name" value="HD"/>
    <property type="match status" value="1"/>
</dbReference>
<name>A0A6L8M0Y1_9VIBR</name>
<dbReference type="RefSeq" id="WP_160928803.1">
    <property type="nucleotide sequence ID" value="NZ_WWEU01000002.1"/>
</dbReference>
<evidence type="ECO:0000259" key="2">
    <source>
        <dbReference type="PROSITE" id="PS51832"/>
    </source>
</evidence>
<dbReference type="PROSITE" id="PS51832">
    <property type="entry name" value="HD_GYP"/>
    <property type="match status" value="1"/>
</dbReference>
<dbReference type="AlphaFoldDB" id="A0A6L8M0Y1"/>
<keyword evidence="4" id="KW-1185">Reference proteome</keyword>
<dbReference type="PANTHER" id="PTHR43155:SF1">
    <property type="entry name" value="3'3'-CGAMP-SPECIFIC PHOSPHODIESTERASE 1"/>
    <property type="match status" value="1"/>
</dbReference>
<dbReference type="GO" id="GO:0004112">
    <property type="term" value="F:cyclic-nucleotide phosphodiesterase activity"/>
    <property type="evidence" value="ECO:0007669"/>
    <property type="project" value="TreeGrafter"/>
</dbReference>
<evidence type="ECO:0000313" key="3">
    <source>
        <dbReference type="EMBL" id="MYM59239.1"/>
    </source>
</evidence>
<comment type="caution">
    <text evidence="3">The sequence shown here is derived from an EMBL/GenBank/DDBJ whole genome shotgun (WGS) entry which is preliminary data.</text>
</comment>
<dbReference type="InterPro" id="IPR006674">
    <property type="entry name" value="HD_domain"/>
</dbReference>
<dbReference type="CDD" id="cd00077">
    <property type="entry name" value="HDc"/>
    <property type="match status" value="2"/>
</dbReference>
<dbReference type="InterPro" id="IPR037522">
    <property type="entry name" value="HD_GYP_dom"/>
</dbReference>
<feature type="domain" description="HD-GYP" evidence="2">
    <location>
        <begin position="223"/>
        <end position="419"/>
    </location>
</feature>
<dbReference type="PANTHER" id="PTHR43155">
    <property type="entry name" value="CYCLIC DI-GMP PHOSPHODIESTERASE PA4108-RELATED"/>
    <property type="match status" value="1"/>
</dbReference>
<dbReference type="Pfam" id="PF01966">
    <property type="entry name" value="HD"/>
    <property type="match status" value="1"/>
</dbReference>
<evidence type="ECO:0000313" key="4">
    <source>
        <dbReference type="Proteomes" id="UP000478571"/>
    </source>
</evidence>
<dbReference type="GO" id="GO:0009214">
    <property type="term" value="P:cyclic nucleotide catabolic process"/>
    <property type="evidence" value="ECO:0007669"/>
    <property type="project" value="TreeGrafter"/>
</dbReference>
<accession>A0A6L8M0Y1</accession>
<proteinExistence type="predicted"/>
<dbReference type="SUPFAM" id="SSF109604">
    <property type="entry name" value="HD-domain/PDEase-like"/>
    <property type="match status" value="2"/>
</dbReference>
<feature type="domain" description="HD" evidence="1">
    <location>
        <begin position="245"/>
        <end position="367"/>
    </location>
</feature>
<dbReference type="EMBL" id="WWEU01000002">
    <property type="protein sequence ID" value="MYM59239.1"/>
    <property type="molecule type" value="Genomic_DNA"/>
</dbReference>
<evidence type="ECO:0000259" key="1">
    <source>
        <dbReference type="PROSITE" id="PS51831"/>
    </source>
</evidence>
<dbReference type="SMART" id="SM00471">
    <property type="entry name" value="HDc"/>
    <property type="match status" value="2"/>
</dbReference>
<organism evidence="3 4">
    <name type="scientific">Vibrio tetraodonis subsp. pristinus</name>
    <dbReference type="NCBI Taxonomy" id="2695891"/>
    <lineage>
        <taxon>Bacteria</taxon>
        <taxon>Pseudomonadati</taxon>
        <taxon>Pseudomonadota</taxon>
        <taxon>Gammaproteobacteria</taxon>
        <taxon>Vibrionales</taxon>
        <taxon>Vibrionaceae</taxon>
        <taxon>Vibrio</taxon>
    </lineage>
</organism>
<protein>
    <submittedName>
        <fullName evidence="3">HD domain-containing protein</fullName>
    </submittedName>
</protein>
<sequence length="423" mass="47212">MDVLLDNVSIDLRNLLFEIAIALDAVGVDDIQHGYRVAYMAYQCSKKMGWEEEFSQVSFALGLLHDCGVSQPKERASLFAAMQPDNAQAHCDKGYQLLKACPPLSGLALPVLYHHTEWRTLAQETRPSTNDKKLASLIFICDRVDFLYLGSTLDQFGNLTKNDKNLIIDELAEYSGSLFEPSLVTCMSELINSDDFWFSMQPEYIETLASRFPSVPFFAAQMGLEDSISVAELFAEIVDTKSPFTSQHSRKVAALSAFLGKKLGFSTKAQRMLYLAGLVHDIGKLKTPSVVLHKPTDLTKEEYACIKRHATDTRHALMNIFRSSQIVDWAANHHERLDGSGYPLGKTAKDIDLPSRIIAVADVFQALTQSRPYRDGLKMSEAMPIIRALVEAGKLDKAVFECLRAHGQHCFEISTDYVEEASV</sequence>
<dbReference type="Pfam" id="PF13487">
    <property type="entry name" value="HD_5"/>
    <property type="match status" value="1"/>
</dbReference>
<reference evidence="3 4" key="1">
    <citation type="submission" date="2020-01" db="EMBL/GenBank/DDBJ databases">
        <title>Draft Genome Sequence of Vibrio sp. strain OCN044, Isolated from a Healthy Coral at Palmyra Atoll.</title>
        <authorList>
            <person name="Videau P."/>
            <person name="Loughran R."/>
            <person name="Esquivel A."/>
            <person name="Deadmond M."/>
            <person name="Paddock B.E."/>
            <person name="Saw J.H."/>
            <person name="Ushijima B."/>
        </authorList>
    </citation>
    <scope>NUCLEOTIDE SEQUENCE [LARGE SCALE GENOMIC DNA]</scope>
    <source>
        <strain evidence="3 4">OCN044</strain>
    </source>
</reference>
<gene>
    <name evidence="3" type="ORF">GTG28_08385</name>
</gene>